<evidence type="ECO:0000256" key="5">
    <source>
        <dbReference type="SAM" id="Phobius"/>
    </source>
</evidence>
<feature type="transmembrane region" description="Helical" evidence="5">
    <location>
        <begin position="269"/>
        <end position="295"/>
    </location>
</feature>
<reference evidence="6 7" key="1">
    <citation type="submission" date="2019-10" db="EMBL/GenBank/DDBJ databases">
        <title>Assembly and Annotation for the nematode Trichostrongylus colubriformis.</title>
        <authorList>
            <person name="Martin J."/>
        </authorList>
    </citation>
    <scope>NUCLEOTIDE SEQUENCE [LARGE SCALE GENOMIC DNA]</scope>
    <source>
        <strain evidence="6">G859</strain>
        <tissue evidence="6">Whole worm</tissue>
    </source>
</reference>
<feature type="non-terminal residue" evidence="6">
    <location>
        <position position="334"/>
    </location>
</feature>
<feature type="transmembrane region" description="Helical" evidence="5">
    <location>
        <begin position="315"/>
        <end position="333"/>
    </location>
</feature>
<dbReference type="Gene3D" id="1.20.1740.10">
    <property type="entry name" value="Amino acid/polyamine transporter I"/>
    <property type="match status" value="1"/>
</dbReference>
<dbReference type="GO" id="GO:0005886">
    <property type="term" value="C:plasma membrane"/>
    <property type="evidence" value="ECO:0007669"/>
    <property type="project" value="TreeGrafter"/>
</dbReference>
<evidence type="ECO:0000256" key="2">
    <source>
        <dbReference type="ARBA" id="ARBA00022692"/>
    </source>
</evidence>
<sequence length="334" mass="35091">MRASHVAAQLFRKKSFTSASALDSQLKRCLGVMEVMFLAVGQMVGAGLYVLAGTVIHKQTGPSIIISFLGAGLAALLSAFSYAEFGARYPRAGSAYTYTYVGIGELFAFGIGWTVILEYMIGNAAVARSWSGYLDSLVNRAISNYTLETIGTLSPGGSFFARYPDVMSFLVVCATAVIVALGSKSSAVVNTAFVILNLGVTAFITIYGLTFANFSLWIGTDENGKSRFFPFGIGGTLSGAATCFFAFVGFEALATAGEEAKDPRRTIPLATFGCLGLVTLVYVAMSGSLTLMIPYNEINPDAAFADAFAAKGATTAKYIITIGALAGMLNNLVS</sequence>
<evidence type="ECO:0000256" key="3">
    <source>
        <dbReference type="ARBA" id="ARBA00022989"/>
    </source>
</evidence>
<protein>
    <submittedName>
        <fullName evidence="6">Cationic amino acid transporter 4</fullName>
    </submittedName>
</protein>
<dbReference type="GO" id="GO:0015171">
    <property type="term" value="F:amino acid transmembrane transporter activity"/>
    <property type="evidence" value="ECO:0007669"/>
    <property type="project" value="TreeGrafter"/>
</dbReference>
<gene>
    <name evidence="6" type="ORF">GCK32_013504</name>
</gene>
<evidence type="ECO:0000313" key="7">
    <source>
        <dbReference type="Proteomes" id="UP001331761"/>
    </source>
</evidence>
<evidence type="ECO:0000256" key="1">
    <source>
        <dbReference type="ARBA" id="ARBA00004141"/>
    </source>
</evidence>
<comment type="subcellular location">
    <subcellularLocation>
        <location evidence="1">Membrane</location>
        <topology evidence="1">Multi-pass membrane protein</topology>
    </subcellularLocation>
</comment>
<dbReference type="PANTHER" id="PTHR43243:SF27">
    <property type="entry name" value="CATIONIC AMINO ACID TRANSPORTER C-TERMINAL DOMAIN-CONTAINING PROTEIN"/>
    <property type="match status" value="1"/>
</dbReference>
<keyword evidence="7" id="KW-1185">Reference proteome</keyword>
<dbReference type="PIRSF" id="PIRSF006060">
    <property type="entry name" value="AA_transporter"/>
    <property type="match status" value="1"/>
</dbReference>
<dbReference type="InterPro" id="IPR002293">
    <property type="entry name" value="AA/rel_permease1"/>
</dbReference>
<comment type="caution">
    <text evidence="6">The sequence shown here is derived from an EMBL/GenBank/DDBJ whole genome shotgun (WGS) entry which is preliminary data.</text>
</comment>
<proteinExistence type="predicted"/>
<dbReference type="EMBL" id="WIXE01005942">
    <property type="protein sequence ID" value="KAK5981738.1"/>
    <property type="molecule type" value="Genomic_DNA"/>
</dbReference>
<feature type="transmembrane region" description="Helical" evidence="5">
    <location>
        <begin position="63"/>
        <end position="83"/>
    </location>
</feature>
<keyword evidence="4 5" id="KW-0472">Membrane</keyword>
<feature type="transmembrane region" description="Helical" evidence="5">
    <location>
        <begin position="35"/>
        <end position="57"/>
    </location>
</feature>
<name>A0AAN8ISI8_TRICO</name>
<organism evidence="6 7">
    <name type="scientific">Trichostrongylus colubriformis</name>
    <name type="common">Black scour worm</name>
    <dbReference type="NCBI Taxonomy" id="6319"/>
    <lineage>
        <taxon>Eukaryota</taxon>
        <taxon>Metazoa</taxon>
        <taxon>Ecdysozoa</taxon>
        <taxon>Nematoda</taxon>
        <taxon>Chromadorea</taxon>
        <taxon>Rhabditida</taxon>
        <taxon>Rhabditina</taxon>
        <taxon>Rhabditomorpha</taxon>
        <taxon>Strongyloidea</taxon>
        <taxon>Trichostrongylidae</taxon>
        <taxon>Trichostrongylus</taxon>
    </lineage>
</organism>
<accession>A0AAN8ISI8</accession>
<dbReference type="Proteomes" id="UP001331761">
    <property type="component" value="Unassembled WGS sequence"/>
</dbReference>
<dbReference type="Pfam" id="PF13520">
    <property type="entry name" value="AA_permease_2"/>
    <property type="match status" value="1"/>
</dbReference>
<keyword evidence="3 5" id="KW-1133">Transmembrane helix</keyword>
<evidence type="ECO:0000313" key="6">
    <source>
        <dbReference type="EMBL" id="KAK5981738.1"/>
    </source>
</evidence>
<feature type="transmembrane region" description="Helical" evidence="5">
    <location>
        <begin position="166"/>
        <end position="182"/>
    </location>
</feature>
<feature type="transmembrane region" description="Helical" evidence="5">
    <location>
        <begin position="95"/>
        <end position="116"/>
    </location>
</feature>
<feature type="transmembrane region" description="Helical" evidence="5">
    <location>
        <begin position="194"/>
        <end position="216"/>
    </location>
</feature>
<feature type="transmembrane region" description="Helical" evidence="5">
    <location>
        <begin position="228"/>
        <end position="248"/>
    </location>
</feature>
<keyword evidence="2 5" id="KW-0812">Transmembrane</keyword>
<evidence type="ECO:0000256" key="4">
    <source>
        <dbReference type="ARBA" id="ARBA00023136"/>
    </source>
</evidence>
<dbReference type="PANTHER" id="PTHR43243">
    <property type="entry name" value="INNER MEMBRANE TRANSPORTER YGJI-RELATED"/>
    <property type="match status" value="1"/>
</dbReference>
<dbReference type="AlphaFoldDB" id="A0AAN8ISI8"/>